<dbReference type="AlphaFoldDB" id="A0A382HM45"/>
<accession>A0A382HM45</accession>
<gene>
    <name evidence="1" type="ORF">METZ01_LOCUS240871</name>
</gene>
<evidence type="ECO:0000313" key="1">
    <source>
        <dbReference type="EMBL" id="SVB88017.1"/>
    </source>
</evidence>
<dbReference type="EMBL" id="UINC01061925">
    <property type="protein sequence ID" value="SVB88017.1"/>
    <property type="molecule type" value="Genomic_DNA"/>
</dbReference>
<reference evidence="1" key="1">
    <citation type="submission" date="2018-05" db="EMBL/GenBank/DDBJ databases">
        <authorList>
            <person name="Lanie J.A."/>
            <person name="Ng W.-L."/>
            <person name="Kazmierczak K.M."/>
            <person name="Andrzejewski T.M."/>
            <person name="Davidsen T.M."/>
            <person name="Wayne K.J."/>
            <person name="Tettelin H."/>
            <person name="Glass J.I."/>
            <person name="Rusch D."/>
            <person name="Podicherti R."/>
            <person name="Tsui H.-C.T."/>
            <person name="Winkler M.E."/>
        </authorList>
    </citation>
    <scope>NUCLEOTIDE SEQUENCE</scope>
</reference>
<organism evidence="1">
    <name type="scientific">marine metagenome</name>
    <dbReference type="NCBI Taxonomy" id="408172"/>
    <lineage>
        <taxon>unclassified sequences</taxon>
        <taxon>metagenomes</taxon>
        <taxon>ecological metagenomes</taxon>
    </lineage>
</organism>
<sequence>MYKIEGWIRIITIPPQLDPKEIKQLGFVISEKQVKNFHL</sequence>
<protein>
    <submittedName>
        <fullName evidence="1">Uncharacterized protein</fullName>
    </submittedName>
</protein>
<proteinExistence type="predicted"/>
<name>A0A382HM45_9ZZZZ</name>